<evidence type="ECO:0000259" key="1">
    <source>
        <dbReference type="Pfam" id="PF01797"/>
    </source>
</evidence>
<sequence length="160" mass="17293">MTAPARLHYHLLWPVRGGAAGSVLTPEALDLLPSYVARYAQTLGTTVGAVGGRGDHLHVVADVPPDRQLAKVNEELRRAAARFLRATLSIGGFDWDDAAQVLSTVSSAERPDLIQYVLEQEARHAEGGLFPEWEGGEDFEAGAGAEAAMPDWLREVLPRI</sequence>
<dbReference type="Gene3D" id="3.30.70.1290">
    <property type="entry name" value="Transposase IS200-like"/>
    <property type="match status" value="1"/>
</dbReference>
<evidence type="ECO:0000313" key="2">
    <source>
        <dbReference type="EMBL" id="CAA9278759.1"/>
    </source>
</evidence>
<dbReference type="SUPFAM" id="SSF143422">
    <property type="entry name" value="Transposase IS200-like"/>
    <property type="match status" value="1"/>
</dbReference>
<proteinExistence type="predicted"/>
<accession>A0A6J4JG38</accession>
<name>A0A6J4JG38_9BACT</name>
<reference evidence="2" key="1">
    <citation type="submission" date="2020-02" db="EMBL/GenBank/DDBJ databases">
        <authorList>
            <person name="Meier V. D."/>
        </authorList>
    </citation>
    <scope>NUCLEOTIDE SEQUENCE</scope>
    <source>
        <strain evidence="2">AVDCRST_MAG63</strain>
    </source>
</reference>
<dbReference type="AlphaFoldDB" id="A0A6J4JG38"/>
<dbReference type="InterPro" id="IPR036515">
    <property type="entry name" value="Transposase_17_sf"/>
</dbReference>
<organism evidence="2">
    <name type="scientific">uncultured Armatimonadetes bacterium</name>
    <dbReference type="NCBI Taxonomy" id="157466"/>
    <lineage>
        <taxon>Bacteria</taxon>
        <taxon>Bacillati</taxon>
        <taxon>Armatimonadota</taxon>
        <taxon>environmental samples</taxon>
    </lineage>
</organism>
<dbReference type="GO" id="GO:0006313">
    <property type="term" value="P:DNA transposition"/>
    <property type="evidence" value="ECO:0007669"/>
    <property type="project" value="InterPro"/>
</dbReference>
<dbReference type="InterPro" id="IPR002686">
    <property type="entry name" value="Transposase_17"/>
</dbReference>
<feature type="domain" description="Transposase IS200-like" evidence="1">
    <location>
        <begin position="6"/>
        <end position="119"/>
    </location>
</feature>
<protein>
    <recommendedName>
        <fullName evidence="1">Transposase IS200-like domain-containing protein</fullName>
    </recommendedName>
</protein>
<gene>
    <name evidence="2" type="ORF">AVDCRST_MAG63-3396</name>
</gene>
<dbReference type="Pfam" id="PF01797">
    <property type="entry name" value="Y1_Tnp"/>
    <property type="match status" value="1"/>
</dbReference>
<dbReference type="GO" id="GO:0003677">
    <property type="term" value="F:DNA binding"/>
    <property type="evidence" value="ECO:0007669"/>
    <property type="project" value="InterPro"/>
</dbReference>
<dbReference type="GO" id="GO:0004803">
    <property type="term" value="F:transposase activity"/>
    <property type="evidence" value="ECO:0007669"/>
    <property type="project" value="InterPro"/>
</dbReference>
<dbReference type="EMBL" id="CADCTO010000447">
    <property type="protein sequence ID" value="CAA9278759.1"/>
    <property type="molecule type" value="Genomic_DNA"/>
</dbReference>